<gene>
    <name evidence="5" type="ORF">ENT87_06115</name>
</gene>
<evidence type="ECO:0000256" key="2">
    <source>
        <dbReference type="ARBA" id="ARBA00022777"/>
    </source>
</evidence>
<dbReference type="PANTHER" id="PTHR43095:SF5">
    <property type="entry name" value="XYLULOSE KINASE"/>
    <property type="match status" value="1"/>
</dbReference>
<evidence type="ECO:0000259" key="4">
    <source>
        <dbReference type="Pfam" id="PF02782"/>
    </source>
</evidence>
<proteinExistence type="predicted"/>
<protein>
    <submittedName>
        <fullName evidence="5">Xylulokinase</fullName>
    </submittedName>
</protein>
<dbReference type="Pfam" id="PF00370">
    <property type="entry name" value="FGGY_N"/>
    <property type="match status" value="1"/>
</dbReference>
<dbReference type="Gene3D" id="3.30.420.40">
    <property type="match status" value="2"/>
</dbReference>
<dbReference type="Pfam" id="PF02782">
    <property type="entry name" value="FGGY_C"/>
    <property type="match status" value="1"/>
</dbReference>
<dbReference type="CDD" id="cd07805">
    <property type="entry name" value="ASKHA_NBD_FGGY_CvXK-like"/>
    <property type="match status" value="1"/>
</dbReference>
<keyword evidence="2 5" id="KW-0418">Kinase</keyword>
<dbReference type="GO" id="GO:0016301">
    <property type="term" value="F:kinase activity"/>
    <property type="evidence" value="ECO:0007669"/>
    <property type="project" value="UniProtKB-KW"/>
</dbReference>
<dbReference type="PANTHER" id="PTHR43095">
    <property type="entry name" value="SUGAR KINASE"/>
    <property type="match status" value="1"/>
</dbReference>
<dbReference type="SUPFAM" id="SSF53067">
    <property type="entry name" value="Actin-like ATPase domain"/>
    <property type="match status" value="2"/>
</dbReference>
<dbReference type="PIRSF" id="PIRSF000538">
    <property type="entry name" value="GlpK"/>
    <property type="match status" value="1"/>
</dbReference>
<reference evidence="5" key="1">
    <citation type="journal article" date="2020" name="mSystems">
        <title>Genome- and Community-Level Interaction Insights into Carbon Utilization and Element Cycling Functions of Hydrothermarchaeota in Hydrothermal Sediment.</title>
        <authorList>
            <person name="Zhou Z."/>
            <person name="Liu Y."/>
            <person name="Xu W."/>
            <person name="Pan J."/>
            <person name="Luo Z.H."/>
            <person name="Li M."/>
        </authorList>
    </citation>
    <scope>NUCLEOTIDE SEQUENCE [LARGE SCALE GENOMIC DNA]</scope>
    <source>
        <strain evidence="5">SpSt-618</strain>
    </source>
</reference>
<dbReference type="InterPro" id="IPR000577">
    <property type="entry name" value="Carb_kinase_FGGY"/>
</dbReference>
<dbReference type="InterPro" id="IPR018484">
    <property type="entry name" value="FGGY_N"/>
</dbReference>
<comment type="caution">
    <text evidence="5">The sequence shown here is derived from an EMBL/GenBank/DDBJ whole genome shotgun (WGS) entry which is preliminary data.</text>
</comment>
<feature type="domain" description="Carbohydrate kinase FGGY N-terminal" evidence="3">
    <location>
        <begin position="5"/>
        <end position="248"/>
    </location>
</feature>
<dbReference type="GO" id="GO:0005975">
    <property type="term" value="P:carbohydrate metabolic process"/>
    <property type="evidence" value="ECO:0007669"/>
    <property type="project" value="InterPro"/>
</dbReference>
<sequence length="511" mass="57310">MCGRYILVHDIGTTGDKAALFDVENRVIVDSTIVEYPTYHPRPLWAEQKPDDWWNAFIESTKRLLKKVNPDNIEAISFSGQMMACLPVSRDGDALDNAIIWMDQRSTEEVDYIRGIISEFDFYSVTGNRLSPTYPVAKILWLKRNRPTLYSRTHLFLQPKDYIVARLTGTFQTDYSDASLTGMLNITKKNWATEILNEIGIDTGKLPTIKSSTEVVGEVSSDIAHSIGFSNRVPVVMGCGDGICTAVGASATELHDGYIYLGASAWFSTITSEPVLDRSMRFFNMVYVEPTLYTPTGTMQTAGAALRWFRDNIFLVEKMAAELSDISVYELIDREAEKSLPGAKGLLFLPYLMGERAPWWSPYARGVLIGLTLSHTRSDLARVILEGVALNLGLIMLSFIENNIAIKEPIALVGGGAKSRLWPRILSSVYNRRIAVLKYREEVAALGASITAAYAIKIYSSLRESKNINNPLQIHSPIPVEANIYRKLLDLFKKSYLVLDEIFREIDNLYI</sequence>
<dbReference type="InterPro" id="IPR043129">
    <property type="entry name" value="ATPase_NBD"/>
</dbReference>
<organism evidence="5">
    <name type="scientific">Ignisphaera aggregans</name>
    <dbReference type="NCBI Taxonomy" id="334771"/>
    <lineage>
        <taxon>Archaea</taxon>
        <taxon>Thermoproteota</taxon>
        <taxon>Thermoprotei</taxon>
        <taxon>Desulfurococcales</taxon>
        <taxon>Desulfurococcaceae</taxon>
        <taxon>Ignisphaera</taxon>
    </lineage>
</organism>
<dbReference type="EMBL" id="DTAI01000180">
    <property type="protein sequence ID" value="HGN37103.1"/>
    <property type="molecule type" value="Genomic_DNA"/>
</dbReference>
<accession>A0A7J3I911</accession>
<evidence type="ECO:0000259" key="3">
    <source>
        <dbReference type="Pfam" id="PF00370"/>
    </source>
</evidence>
<evidence type="ECO:0000313" key="5">
    <source>
        <dbReference type="EMBL" id="HGN37103.1"/>
    </source>
</evidence>
<feature type="domain" description="Carbohydrate kinase FGGY C-terminal" evidence="4">
    <location>
        <begin position="258"/>
        <end position="455"/>
    </location>
</feature>
<dbReference type="InterPro" id="IPR050406">
    <property type="entry name" value="FGGY_Carb_Kinase"/>
</dbReference>
<dbReference type="AlphaFoldDB" id="A0A7J3I911"/>
<evidence type="ECO:0000256" key="1">
    <source>
        <dbReference type="ARBA" id="ARBA00022679"/>
    </source>
</evidence>
<keyword evidence="1" id="KW-0808">Transferase</keyword>
<dbReference type="InterPro" id="IPR018485">
    <property type="entry name" value="FGGY_C"/>
</dbReference>
<name>A0A7J3I911_9CREN</name>